<dbReference type="OrthoDB" id="497541at2759"/>
<organism evidence="2 3">
    <name type="scientific">Collybiopsis luxurians FD-317 M1</name>
    <dbReference type="NCBI Taxonomy" id="944289"/>
    <lineage>
        <taxon>Eukaryota</taxon>
        <taxon>Fungi</taxon>
        <taxon>Dikarya</taxon>
        <taxon>Basidiomycota</taxon>
        <taxon>Agaricomycotina</taxon>
        <taxon>Agaricomycetes</taxon>
        <taxon>Agaricomycetidae</taxon>
        <taxon>Agaricales</taxon>
        <taxon>Marasmiineae</taxon>
        <taxon>Omphalotaceae</taxon>
        <taxon>Collybiopsis</taxon>
        <taxon>Collybiopsis luxurians</taxon>
    </lineage>
</organism>
<keyword evidence="3" id="KW-1185">Reference proteome</keyword>
<keyword evidence="1" id="KW-0472">Membrane</keyword>
<dbReference type="Pfam" id="PF11927">
    <property type="entry name" value="HODM_asu-like"/>
    <property type="match status" value="1"/>
</dbReference>
<protein>
    <submittedName>
        <fullName evidence="2">Uncharacterized protein</fullName>
    </submittedName>
</protein>
<dbReference type="Proteomes" id="UP000053593">
    <property type="component" value="Unassembled WGS sequence"/>
</dbReference>
<keyword evidence="1" id="KW-1133">Transmembrane helix</keyword>
<proteinExistence type="predicted"/>
<feature type="transmembrane region" description="Helical" evidence="1">
    <location>
        <begin position="20"/>
        <end position="40"/>
    </location>
</feature>
<reference evidence="2 3" key="1">
    <citation type="submission" date="2014-04" db="EMBL/GenBank/DDBJ databases">
        <title>Evolutionary Origins and Diversification of the Mycorrhizal Mutualists.</title>
        <authorList>
            <consortium name="DOE Joint Genome Institute"/>
            <consortium name="Mycorrhizal Genomics Consortium"/>
            <person name="Kohler A."/>
            <person name="Kuo A."/>
            <person name="Nagy L.G."/>
            <person name="Floudas D."/>
            <person name="Copeland A."/>
            <person name="Barry K.W."/>
            <person name="Cichocki N."/>
            <person name="Veneault-Fourrey C."/>
            <person name="LaButti K."/>
            <person name="Lindquist E.A."/>
            <person name="Lipzen A."/>
            <person name="Lundell T."/>
            <person name="Morin E."/>
            <person name="Murat C."/>
            <person name="Riley R."/>
            <person name="Ohm R."/>
            <person name="Sun H."/>
            <person name="Tunlid A."/>
            <person name="Henrissat B."/>
            <person name="Grigoriev I.V."/>
            <person name="Hibbett D.S."/>
            <person name="Martin F."/>
        </authorList>
    </citation>
    <scope>NUCLEOTIDE SEQUENCE [LARGE SCALE GENOMIC DNA]</scope>
    <source>
        <strain evidence="2 3">FD-317 M1</strain>
    </source>
</reference>
<dbReference type="AlphaFoldDB" id="A0A0D0BX42"/>
<dbReference type="InterPro" id="IPR021848">
    <property type="entry name" value="HODM_asu-like"/>
</dbReference>
<dbReference type="EMBL" id="KN834817">
    <property type="protein sequence ID" value="KIK54329.1"/>
    <property type="molecule type" value="Genomic_DNA"/>
</dbReference>
<evidence type="ECO:0000313" key="2">
    <source>
        <dbReference type="EMBL" id="KIK54329.1"/>
    </source>
</evidence>
<gene>
    <name evidence="2" type="ORF">GYMLUDRAFT_88154</name>
</gene>
<evidence type="ECO:0000313" key="3">
    <source>
        <dbReference type="Proteomes" id="UP000053593"/>
    </source>
</evidence>
<evidence type="ECO:0000256" key="1">
    <source>
        <dbReference type="SAM" id="Phobius"/>
    </source>
</evidence>
<accession>A0A0D0BX42</accession>
<sequence>MHALFTSKLSVSNFPLVPGTLLGILFLFAITFIIQSKYHIPGQKKVKQRKWGHWIPISFSYPQVIPSPDPMDLKPIPYRPFRWGEYYVTMGIREMPWDEWMELDDQILSYYYIKKHRIATQGVNVVQVLSDRVGEIQVKSASQSAIELVHELADYLSKRYPDIFTASYNAELGYISQITIIPVKETFTLPPPLIENPKLFKRSWTKLRRVSIEEAENALKIAVLLVQDDIALMLEGTDGRYYFQGGAICIPGFWRMRDKLGLSLEEIHIEGNVPQSSDETKLRTAMNRHFQRMAVDKPIIRNNYSIQVIPPKDIRCVTKGVHSTSIEAMDGNDSSIDPEELSWSSYTNGPEEAFVHGNRYPTSTDKTDPVVVLPENLRLRSERQTLRRLPLSGAIVFGIRTYIFPLEDLVKEPGVPARMASAIRSWPADVRQYKGSKLYEGIALEYLDKNAEKQRLEGGEELVKDSRLKYPY</sequence>
<dbReference type="HOGENOM" id="CLU_025462_0_2_1"/>
<name>A0A0D0BX42_9AGAR</name>
<keyword evidence="1" id="KW-0812">Transmembrane</keyword>